<sequence>MRNNIFFYRQDIPNGILIIIIDENNPIQFDPLEMSGW</sequence>
<gene>
    <name evidence="1" type="ORF">NU08_3867</name>
</gene>
<evidence type="ECO:0000313" key="2">
    <source>
        <dbReference type="Proteomes" id="UP000290433"/>
    </source>
</evidence>
<dbReference type="AlphaFoldDB" id="A0A444VUJ7"/>
<proteinExistence type="predicted"/>
<name>A0A444VUJ7_9FLAO</name>
<dbReference type="Proteomes" id="UP000290433">
    <property type="component" value="Unassembled WGS sequence"/>
</dbReference>
<evidence type="ECO:0000313" key="1">
    <source>
        <dbReference type="EMBL" id="RYJ37113.1"/>
    </source>
</evidence>
<protein>
    <submittedName>
        <fullName evidence="1">Uncharacterized protein</fullName>
    </submittedName>
</protein>
<organism evidence="1 2">
    <name type="scientific">Flavobacterium anhuiense</name>
    <dbReference type="NCBI Taxonomy" id="459526"/>
    <lineage>
        <taxon>Bacteria</taxon>
        <taxon>Pseudomonadati</taxon>
        <taxon>Bacteroidota</taxon>
        <taxon>Flavobacteriia</taxon>
        <taxon>Flavobacteriales</taxon>
        <taxon>Flavobacteriaceae</taxon>
        <taxon>Flavobacterium</taxon>
    </lineage>
</organism>
<reference evidence="1 2" key="1">
    <citation type="submission" date="2014-12" db="EMBL/GenBank/DDBJ databases">
        <title>Genome sequence of Flavobacterium anhuiense RCM74.</title>
        <authorList>
            <person name="Kim J.F."/>
            <person name="Song J.Y."/>
            <person name="Kwak M.-J."/>
            <person name="Lee S.-W."/>
        </authorList>
    </citation>
    <scope>NUCLEOTIDE SEQUENCE [LARGE SCALE GENOMIC DNA]</scope>
    <source>
        <strain evidence="1 2">RCM74</strain>
    </source>
</reference>
<dbReference type="EMBL" id="JUIV01000019">
    <property type="protein sequence ID" value="RYJ37113.1"/>
    <property type="molecule type" value="Genomic_DNA"/>
</dbReference>
<accession>A0A444VUJ7</accession>
<comment type="caution">
    <text evidence="1">The sequence shown here is derived from an EMBL/GenBank/DDBJ whole genome shotgun (WGS) entry which is preliminary data.</text>
</comment>